<keyword evidence="14" id="KW-1185">Reference proteome</keyword>
<keyword evidence="2" id="KW-1003">Cell membrane</keyword>
<evidence type="ECO:0000256" key="1">
    <source>
        <dbReference type="ARBA" id="ARBA00001947"/>
    </source>
</evidence>
<dbReference type="CDD" id="cd07340">
    <property type="entry name" value="M48B_Htpx_like"/>
    <property type="match status" value="1"/>
</dbReference>
<dbReference type="PANTHER" id="PTHR43221">
    <property type="entry name" value="PROTEASE HTPX"/>
    <property type="match status" value="1"/>
</dbReference>
<keyword evidence="10 11" id="KW-0472">Membrane</keyword>
<keyword evidence="4 11" id="KW-0812">Transmembrane</keyword>
<feature type="transmembrane region" description="Helical" evidence="11">
    <location>
        <begin position="188"/>
        <end position="207"/>
    </location>
</feature>
<evidence type="ECO:0000313" key="13">
    <source>
        <dbReference type="EMBL" id="GGB06367.1"/>
    </source>
</evidence>
<dbReference type="RefSeq" id="WP_055732560.1">
    <property type="nucleotide sequence ID" value="NZ_BMDY01000010.1"/>
</dbReference>
<evidence type="ECO:0000256" key="10">
    <source>
        <dbReference type="ARBA" id="ARBA00023136"/>
    </source>
</evidence>
<keyword evidence="3 13" id="KW-0645">Protease</keyword>
<evidence type="ECO:0000256" key="3">
    <source>
        <dbReference type="ARBA" id="ARBA00022670"/>
    </source>
</evidence>
<reference evidence="14" key="1">
    <citation type="journal article" date="2019" name="Int. J. Syst. Evol. Microbiol.">
        <title>The Global Catalogue of Microorganisms (GCM) 10K type strain sequencing project: providing services to taxonomists for standard genome sequencing and annotation.</title>
        <authorList>
            <consortium name="The Broad Institute Genomics Platform"/>
            <consortium name="The Broad Institute Genome Sequencing Center for Infectious Disease"/>
            <person name="Wu L."/>
            <person name="Ma J."/>
        </authorList>
    </citation>
    <scope>NUCLEOTIDE SEQUENCE [LARGE SCALE GENOMIC DNA]</scope>
    <source>
        <strain evidence="14">CGMCC 1.10131</strain>
    </source>
</reference>
<gene>
    <name evidence="13" type="ORF">GCM10007414_19590</name>
</gene>
<dbReference type="InterPro" id="IPR001915">
    <property type="entry name" value="Peptidase_M48"/>
</dbReference>
<evidence type="ECO:0000256" key="8">
    <source>
        <dbReference type="ARBA" id="ARBA00022989"/>
    </source>
</evidence>
<dbReference type="GO" id="GO:0006508">
    <property type="term" value="P:proteolysis"/>
    <property type="evidence" value="ECO:0007669"/>
    <property type="project" value="UniProtKB-KW"/>
</dbReference>
<organism evidence="13 14">
    <name type="scientific">Agarivorans gilvus</name>
    <dbReference type="NCBI Taxonomy" id="680279"/>
    <lineage>
        <taxon>Bacteria</taxon>
        <taxon>Pseudomonadati</taxon>
        <taxon>Pseudomonadota</taxon>
        <taxon>Gammaproteobacteria</taxon>
        <taxon>Alteromonadales</taxon>
        <taxon>Alteromonadaceae</taxon>
        <taxon>Agarivorans</taxon>
    </lineage>
</organism>
<evidence type="ECO:0000256" key="7">
    <source>
        <dbReference type="ARBA" id="ARBA00022833"/>
    </source>
</evidence>
<proteinExistence type="predicted"/>
<feature type="transmembrane region" description="Helical" evidence="11">
    <location>
        <begin position="55"/>
        <end position="80"/>
    </location>
</feature>
<evidence type="ECO:0000256" key="5">
    <source>
        <dbReference type="ARBA" id="ARBA00022723"/>
    </source>
</evidence>
<keyword evidence="8 11" id="KW-1133">Transmembrane helix</keyword>
<feature type="transmembrane region" description="Helical" evidence="11">
    <location>
        <begin position="227"/>
        <end position="247"/>
    </location>
</feature>
<name>A0ABQ1I3W4_9ALTE</name>
<sequence>MNFFQQQELARRNSKYLLLLFIVAVLLIIGLSNLLIAATLWFFNQQAPLSLQQLFSTSQVLVVSLLMSGVIGCAIAYKWYQLRDGGRRLAESLGGQVLMPNTEQAEQRQILNVVEEMAIASGMPVPPVYLLKDELGINAFAAGHTPADAVIGITQGALEQLNRDQLQGVVAHEFSHILNGDMRLNMQLIALLSGIVFISNIGEFVLYSQRHRAYSRSSRRNNDGRVAALGLGLLVLGWLGVFFANMIKAAISRQREYLADASAVQFTRNPKGIADALKIIAGYEAGSGLRSPLSQEASHMFIGNARRLGSFFASHPPLDERIKRLLPSWNGQVTKRQIKHRAQPIYARAYRASEPSPERQQSTFLAAAAAGAALATDSSSNTASFSLSNNASTVAQELAQLPQGLLNLAHEPSGAMNLVYALLLSEQAELRQQQLAVIEAPAQQTVELSEIKQAWQWLATLDRSYRLPLLEMAFPALKQLSKPQYQNLMANLRKLIKADQQVDRYEWCLYHLVKHYLAAQFESLARSKALYSSIPAIAQHFNIVLSSLAYAGHDDDTKIQRAYGIGINSIGLYTLRQLPKEQCQVEHFGPAVKQLANAHPPIKQRVLRALAACVSLDKQLTVAEYEMIRCIAAVMDCPSPQLKMEIAPDH</sequence>
<keyword evidence="9" id="KW-0482">Metalloprotease</keyword>
<evidence type="ECO:0000256" key="2">
    <source>
        <dbReference type="ARBA" id="ARBA00022475"/>
    </source>
</evidence>
<evidence type="ECO:0000259" key="12">
    <source>
        <dbReference type="Pfam" id="PF01435"/>
    </source>
</evidence>
<protein>
    <submittedName>
        <fullName evidence="13">Zn-dependent protease</fullName>
    </submittedName>
</protein>
<dbReference type="Proteomes" id="UP000651977">
    <property type="component" value="Unassembled WGS sequence"/>
</dbReference>
<comment type="cofactor">
    <cofactor evidence="1">
        <name>Zn(2+)</name>
        <dbReference type="ChEBI" id="CHEBI:29105"/>
    </cofactor>
</comment>
<dbReference type="PANTHER" id="PTHR43221:SF2">
    <property type="entry name" value="PROTEASE HTPX HOMOLOG"/>
    <property type="match status" value="1"/>
</dbReference>
<dbReference type="Gene3D" id="3.30.2010.10">
    <property type="entry name" value="Metalloproteases ('zincins'), catalytic domain"/>
    <property type="match status" value="1"/>
</dbReference>
<keyword evidence="5" id="KW-0479">Metal-binding</keyword>
<dbReference type="Pfam" id="PF01435">
    <property type="entry name" value="Peptidase_M48"/>
    <property type="match status" value="1"/>
</dbReference>
<evidence type="ECO:0000256" key="4">
    <source>
        <dbReference type="ARBA" id="ARBA00022692"/>
    </source>
</evidence>
<dbReference type="EMBL" id="BMDY01000010">
    <property type="protein sequence ID" value="GGB06367.1"/>
    <property type="molecule type" value="Genomic_DNA"/>
</dbReference>
<dbReference type="GO" id="GO:0008233">
    <property type="term" value="F:peptidase activity"/>
    <property type="evidence" value="ECO:0007669"/>
    <property type="project" value="UniProtKB-KW"/>
</dbReference>
<accession>A0ABQ1I3W4</accession>
<evidence type="ECO:0000256" key="11">
    <source>
        <dbReference type="SAM" id="Phobius"/>
    </source>
</evidence>
<evidence type="ECO:0000313" key="14">
    <source>
        <dbReference type="Proteomes" id="UP000651977"/>
    </source>
</evidence>
<comment type="caution">
    <text evidence="13">The sequence shown here is derived from an EMBL/GenBank/DDBJ whole genome shotgun (WGS) entry which is preliminary data.</text>
</comment>
<feature type="domain" description="Peptidase M48" evidence="12">
    <location>
        <begin position="105"/>
        <end position="325"/>
    </location>
</feature>
<evidence type="ECO:0000256" key="9">
    <source>
        <dbReference type="ARBA" id="ARBA00023049"/>
    </source>
</evidence>
<dbReference type="InterPro" id="IPR050083">
    <property type="entry name" value="HtpX_protease"/>
</dbReference>
<keyword evidence="6" id="KW-0378">Hydrolase</keyword>
<keyword evidence="7" id="KW-0862">Zinc</keyword>
<feature type="transmembrane region" description="Helical" evidence="11">
    <location>
        <begin position="16"/>
        <end position="43"/>
    </location>
</feature>
<evidence type="ECO:0000256" key="6">
    <source>
        <dbReference type="ARBA" id="ARBA00022801"/>
    </source>
</evidence>